<evidence type="ECO:0000313" key="5">
    <source>
        <dbReference type="Proteomes" id="UP000001514"/>
    </source>
</evidence>
<feature type="repeat" description="PPR" evidence="2">
    <location>
        <begin position="196"/>
        <end position="231"/>
    </location>
</feature>
<dbReference type="GO" id="GO:0003723">
    <property type="term" value="F:RNA binding"/>
    <property type="evidence" value="ECO:0000318"/>
    <property type="project" value="GO_Central"/>
</dbReference>
<feature type="domain" description="DYW" evidence="3">
    <location>
        <begin position="823"/>
        <end position="916"/>
    </location>
</feature>
<dbReference type="eggNOG" id="KOG4197">
    <property type="taxonomic scope" value="Eukaryota"/>
</dbReference>
<dbReference type="Gramene" id="EFJ32230">
    <property type="protein sequence ID" value="EFJ32230"/>
    <property type="gene ID" value="SELMODRAFT_86405"/>
</dbReference>
<dbReference type="Pfam" id="PF20431">
    <property type="entry name" value="E_motif"/>
    <property type="match status" value="1"/>
</dbReference>
<dbReference type="Pfam" id="PF20430">
    <property type="entry name" value="Eplus_motif"/>
    <property type="match status" value="1"/>
</dbReference>
<sequence>MAVALVCSWPGPRSTKDHDDYIPIETLAGLLRRCIGDADLAQGRQLHRQIVKQGLARNDLLGNYLVQMYSKCRSLDDANAAFSALRSRGIATWNTLIAAQSSPAAVFDLYTRMKLEERAENRPNRLTIIAVLGAIASGDPSSSSSSRAQARIVHDDIRGSDLERDLFVATALLDAYGKCGCVESALEVFSRIQVPDLICWNAAIMACAGNDERPDRALLLVRRMWLEGLLPNRASFVAILSSCGDHSSLPLARSIHARVEELGFLGDVVVATALVTMYGRCGSVDESIAVFEAMAVRNHVSWNAMIAAFAQCGHRSAAFAIYWRMQQEGFRPNKITFVTALKAACSSSSQDLGESAALHGWIACAGLEGDVMVGTALVTMYGSTGAIDRARAAFDAIPAKNIVSWNAMLTAYGDNGRAREAMELFAAMKRQSLAPNKVSYLAVLGCCEDVSEARSIHAEVVGNGLFAQESSIANGVVRMFARSGSLEEAMAAFDATVVKDSVSWNTKVAALSAREDLHGAITAFYTMQHEGFRPDKFTLVSVVDVCADLGTLELGRSIQQQLSAAIEVERDVVVESAVMNMVAKCGSSVDECERLFARMPDDRKDLVAWNTMIAAYAQHGHGRKALKLFRIMQQRSSVRPDSSTFVSVLSGCSHAGLVEDGIHCFFLAREVLGIEQQPVEHYACLVDVLGRMGYLREAEDFIRKMPLPADSVVWTSLLGACSSYGDLEGGERAARAFIELYRSDSVGYVVLSNIYAAAGRWEDSIRVREDMAERRVKKRAPGKSSIVVKNRVHEFFARDRSHPQSDEIYAELERLKGLIREAGYVPDTRLVLHDVEEEQKEQLLWYHSEKLAIAFGLISVPHRHSIRVIKNLRVCKDCHTATKFIARVTQREIAVRDCNRFHHFGKDGECSCGDYW</sequence>
<dbReference type="InterPro" id="IPR002885">
    <property type="entry name" value="PPR_rpt"/>
</dbReference>
<feature type="repeat" description="PPR" evidence="2">
    <location>
        <begin position="401"/>
        <end position="435"/>
    </location>
</feature>
<dbReference type="SUPFAM" id="SSF48452">
    <property type="entry name" value="TPR-like"/>
    <property type="match status" value="1"/>
</dbReference>
<feature type="repeat" description="PPR" evidence="2">
    <location>
        <begin position="298"/>
        <end position="332"/>
    </location>
</feature>
<dbReference type="Pfam" id="PF14432">
    <property type="entry name" value="DYW_deaminase"/>
    <property type="match status" value="1"/>
</dbReference>
<evidence type="ECO:0000256" key="1">
    <source>
        <dbReference type="ARBA" id="ARBA00022737"/>
    </source>
</evidence>
<dbReference type="AlphaFoldDB" id="D8R5X6"/>
<dbReference type="PANTHER" id="PTHR47926">
    <property type="entry name" value="PENTATRICOPEPTIDE REPEAT-CONTAINING PROTEIN"/>
    <property type="match status" value="1"/>
</dbReference>
<name>D8R5X6_SELML</name>
<dbReference type="InterPro" id="IPR011990">
    <property type="entry name" value="TPR-like_helical_dom_sf"/>
</dbReference>
<proteinExistence type="predicted"/>
<keyword evidence="1" id="KW-0677">Repeat</keyword>
<reference evidence="4 5" key="1">
    <citation type="journal article" date="2011" name="Science">
        <title>The Selaginella genome identifies genetic changes associated with the evolution of vascular plants.</title>
        <authorList>
            <person name="Banks J.A."/>
            <person name="Nishiyama T."/>
            <person name="Hasebe M."/>
            <person name="Bowman J.L."/>
            <person name="Gribskov M."/>
            <person name="dePamphilis C."/>
            <person name="Albert V.A."/>
            <person name="Aono N."/>
            <person name="Aoyama T."/>
            <person name="Ambrose B.A."/>
            <person name="Ashton N.W."/>
            <person name="Axtell M.J."/>
            <person name="Barker E."/>
            <person name="Barker M.S."/>
            <person name="Bennetzen J.L."/>
            <person name="Bonawitz N.D."/>
            <person name="Chapple C."/>
            <person name="Cheng C."/>
            <person name="Correa L.G."/>
            <person name="Dacre M."/>
            <person name="DeBarry J."/>
            <person name="Dreyer I."/>
            <person name="Elias M."/>
            <person name="Engstrom E.M."/>
            <person name="Estelle M."/>
            <person name="Feng L."/>
            <person name="Finet C."/>
            <person name="Floyd S.K."/>
            <person name="Frommer W.B."/>
            <person name="Fujita T."/>
            <person name="Gramzow L."/>
            <person name="Gutensohn M."/>
            <person name="Harholt J."/>
            <person name="Hattori M."/>
            <person name="Heyl A."/>
            <person name="Hirai T."/>
            <person name="Hiwatashi Y."/>
            <person name="Ishikawa M."/>
            <person name="Iwata M."/>
            <person name="Karol K.G."/>
            <person name="Koehler B."/>
            <person name="Kolukisaoglu U."/>
            <person name="Kubo M."/>
            <person name="Kurata T."/>
            <person name="Lalonde S."/>
            <person name="Li K."/>
            <person name="Li Y."/>
            <person name="Litt A."/>
            <person name="Lyons E."/>
            <person name="Manning G."/>
            <person name="Maruyama T."/>
            <person name="Michael T.P."/>
            <person name="Mikami K."/>
            <person name="Miyazaki S."/>
            <person name="Morinaga S."/>
            <person name="Murata T."/>
            <person name="Mueller-Roeber B."/>
            <person name="Nelson D.R."/>
            <person name="Obara M."/>
            <person name="Oguri Y."/>
            <person name="Olmstead R.G."/>
            <person name="Onodera N."/>
            <person name="Petersen B.L."/>
            <person name="Pils B."/>
            <person name="Prigge M."/>
            <person name="Rensing S.A."/>
            <person name="Riano-Pachon D.M."/>
            <person name="Roberts A.W."/>
            <person name="Sato Y."/>
            <person name="Scheller H.V."/>
            <person name="Schulz B."/>
            <person name="Schulz C."/>
            <person name="Shakirov E.V."/>
            <person name="Shibagaki N."/>
            <person name="Shinohara N."/>
            <person name="Shippen D.E."/>
            <person name="Soerensen I."/>
            <person name="Sotooka R."/>
            <person name="Sugimoto N."/>
            <person name="Sugita M."/>
            <person name="Sumikawa N."/>
            <person name="Tanurdzic M."/>
            <person name="Theissen G."/>
            <person name="Ulvskov P."/>
            <person name="Wakazuki S."/>
            <person name="Weng J.K."/>
            <person name="Willats W.W."/>
            <person name="Wipf D."/>
            <person name="Wolf P.G."/>
            <person name="Yang L."/>
            <person name="Zimmer A.D."/>
            <person name="Zhu Q."/>
            <person name="Mitros T."/>
            <person name="Hellsten U."/>
            <person name="Loque D."/>
            <person name="Otillar R."/>
            <person name="Salamov A."/>
            <person name="Schmutz J."/>
            <person name="Shapiro H."/>
            <person name="Lindquist E."/>
            <person name="Lucas S."/>
            <person name="Rokhsar D."/>
            <person name="Grigoriev I.V."/>
        </authorList>
    </citation>
    <scope>NUCLEOTIDE SEQUENCE [LARGE SCALE GENOMIC DNA]</scope>
</reference>
<dbReference type="HOGENOM" id="CLU_002706_15_1_1"/>
<protein>
    <recommendedName>
        <fullName evidence="3">DYW domain-containing protein</fullName>
    </recommendedName>
</protein>
<organism evidence="5">
    <name type="scientific">Selaginella moellendorffii</name>
    <name type="common">Spikemoss</name>
    <dbReference type="NCBI Taxonomy" id="88036"/>
    <lineage>
        <taxon>Eukaryota</taxon>
        <taxon>Viridiplantae</taxon>
        <taxon>Streptophyta</taxon>
        <taxon>Embryophyta</taxon>
        <taxon>Tracheophyta</taxon>
        <taxon>Lycopodiopsida</taxon>
        <taxon>Selaginellales</taxon>
        <taxon>Selaginellaceae</taxon>
        <taxon>Selaginella</taxon>
    </lineage>
</organism>
<dbReference type="PROSITE" id="PS51375">
    <property type="entry name" value="PPR"/>
    <property type="match status" value="6"/>
</dbReference>
<dbReference type="KEGG" id="smo:SELMODRAFT_86405"/>
<keyword evidence="5" id="KW-1185">Reference proteome</keyword>
<dbReference type="FunFam" id="1.25.40.10:FF:000031">
    <property type="entry name" value="Pentatricopeptide repeat-containing protein mitochondrial"/>
    <property type="match status" value="2"/>
</dbReference>
<dbReference type="InterPro" id="IPR046848">
    <property type="entry name" value="E_motif"/>
</dbReference>
<dbReference type="PANTHER" id="PTHR47926:SF533">
    <property type="entry name" value="DYW DOMAIN-CONTAINING PROTEIN"/>
    <property type="match status" value="1"/>
</dbReference>
<dbReference type="GO" id="GO:0008270">
    <property type="term" value="F:zinc ion binding"/>
    <property type="evidence" value="ECO:0007669"/>
    <property type="project" value="InterPro"/>
</dbReference>
<gene>
    <name evidence="4" type="ORF">SELMODRAFT_86405</name>
</gene>
<dbReference type="Gene3D" id="1.25.40.10">
    <property type="entry name" value="Tetratricopeptide repeat domain"/>
    <property type="match status" value="6"/>
</dbReference>
<dbReference type="NCBIfam" id="TIGR00756">
    <property type="entry name" value="PPR"/>
    <property type="match status" value="3"/>
</dbReference>
<dbReference type="InterPro" id="IPR046960">
    <property type="entry name" value="PPR_At4g14850-like_plant"/>
</dbReference>
<evidence type="ECO:0000259" key="3">
    <source>
        <dbReference type="Pfam" id="PF14432"/>
    </source>
</evidence>
<dbReference type="InterPro" id="IPR032867">
    <property type="entry name" value="DYW_dom"/>
</dbReference>
<feature type="repeat" description="PPR" evidence="2">
    <location>
        <begin position="744"/>
        <end position="778"/>
    </location>
</feature>
<dbReference type="Pfam" id="PF13041">
    <property type="entry name" value="PPR_2"/>
    <property type="match status" value="3"/>
</dbReference>
<dbReference type="Pfam" id="PF01535">
    <property type="entry name" value="PPR"/>
    <property type="match status" value="3"/>
</dbReference>
<dbReference type="FunFam" id="1.25.40.10:FF:000366">
    <property type="entry name" value="Pentatricopeptide (PPR) repeat-containing protein"/>
    <property type="match status" value="1"/>
</dbReference>
<feature type="repeat" description="PPR" evidence="2">
    <location>
        <begin position="605"/>
        <end position="639"/>
    </location>
</feature>
<dbReference type="FunFam" id="1.25.40.10:FF:000285">
    <property type="entry name" value="Pentatricopeptide repeat-containing protein, chloroplastic"/>
    <property type="match status" value="1"/>
</dbReference>
<dbReference type="Proteomes" id="UP000001514">
    <property type="component" value="Unassembled WGS sequence"/>
</dbReference>
<accession>D8R5X6</accession>
<evidence type="ECO:0000256" key="2">
    <source>
        <dbReference type="PROSITE-ProRule" id="PRU00708"/>
    </source>
</evidence>
<dbReference type="EMBL" id="GL377572">
    <property type="protein sequence ID" value="EFJ32230.1"/>
    <property type="molecule type" value="Genomic_DNA"/>
</dbReference>
<dbReference type="InterPro" id="IPR046849">
    <property type="entry name" value="E2_motif"/>
</dbReference>
<dbReference type="GO" id="GO:0009451">
    <property type="term" value="P:RNA modification"/>
    <property type="evidence" value="ECO:0000318"/>
    <property type="project" value="GO_Central"/>
</dbReference>
<dbReference type="InParanoid" id="D8R5X6"/>
<feature type="repeat" description="PPR" evidence="2">
    <location>
        <begin position="500"/>
        <end position="534"/>
    </location>
</feature>
<evidence type="ECO:0000313" key="4">
    <source>
        <dbReference type="EMBL" id="EFJ32230.1"/>
    </source>
</evidence>